<keyword evidence="1" id="KW-1133">Transmembrane helix</keyword>
<organism evidence="2 3">
    <name type="scientific">Stentor coeruleus</name>
    <dbReference type="NCBI Taxonomy" id="5963"/>
    <lineage>
        <taxon>Eukaryota</taxon>
        <taxon>Sar</taxon>
        <taxon>Alveolata</taxon>
        <taxon>Ciliophora</taxon>
        <taxon>Postciliodesmatophora</taxon>
        <taxon>Heterotrichea</taxon>
        <taxon>Heterotrichida</taxon>
        <taxon>Stentoridae</taxon>
        <taxon>Stentor</taxon>
    </lineage>
</organism>
<keyword evidence="1" id="KW-0472">Membrane</keyword>
<feature type="transmembrane region" description="Helical" evidence="1">
    <location>
        <begin position="40"/>
        <end position="58"/>
    </location>
</feature>
<dbReference type="OrthoDB" id="10380827at2759"/>
<dbReference type="EMBL" id="MPUH01000407">
    <property type="protein sequence ID" value="OMJ80815.1"/>
    <property type="molecule type" value="Genomic_DNA"/>
</dbReference>
<proteinExistence type="predicted"/>
<dbReference type="AlphaFoldDB" id="A0A1R2BW49"/>
<evidence type="ECO:0008006" key="4">
    <source>
        <dbReference type="Google" id="ProtNLM"/>
    </source>
</evidence>
<evidence type="ECO:0000313" key="2">
    <source>
        <dbReference type="EMBL" id="OMJ80815.1"/>
    </source>
</evidence>
<protein>
    <recommendedName>
        <fullName evidence="4">Transmembrane protein</fullName>
    </recommendedName>
</protein>
<evidence type="ECO:0000313" key="3">
    <source>
        <dbReference type="Proteomes" id="UP000187209"/>
    </source>
</evidence>
<keyword evidence="1" id="KW-0812">Transmembrane</keyword>
<keyword evidence="3" id="KW-1185">Reference proteome</keyword>
<dbReference type="Proteomes" id="UP000187209">
    <property type="component" value="Unassembled WGS sequence"/>
</dbReference>
<name>A0A1R2BW49_9CILI</name>
<sequence length="126" mass="15144">MELTLGQKQLVWDYIFFHYHSPLNTNPEDYRKFNLLMFRAIKLNFIYTAGFGGLSYYLCSKMTQAWLKNVSKPGYIALIISVYSTIQYTRRMKNIIYSEDALKCAVKYEQEVYRYNDHFKRLYGNR</sequence>
<reference evidence="2 3" key="1">
    <citation type="submission" date="2016-11" db="EMBL/GenBank/DDBJ databases">
        <title>The macronuclear genome of Stentor coeruleus: a giant cell with tiny introns.</title>
        <authorList>
            <person name="Slabodnick M."/>
            <person name="Ruby J.G."/>
            <person name="Reiff S.B."/>
            <person name="Swart E.C."/>
            <person name="Gosai S."/>
            <person name="Prabakaran S."/>
            <person name="Witkowska E."/>
            <person name="Larue G.E."/>
            <person name="Fisher S."/>
            <person name="Freeman R.M."/>
            <person name="Gunawardena J."/>
            <person name="Chu W."/>
            <person name="Stover N.A."/>
            <person name="Gregory B.D."/>
            <person name="Nowacki M."/>
            <person name="Derisi J."/>
            <person name="Roy S.W."/>
            <person name="Marshall W.F."/>
            <person name="Sood P."/>
        </authorList>
    </citation>
    <scope>NUCLEOTIDE SEQUENCE [LARGE SCALE GENOMIC DNA]</scope>
    <source>
        <strain evidence="2">WM001</strain>
    </source>
</reference>
<accession>A0A1R2BW49</accession>
<evidence type="ECO:0000256" key="1">
    <source>
        <dbReference type="SAM" id="Phobius"/>
    </source>
</evidence>
<comment type="caution">
    <text evidence="2">The sequence shown here is derived from an EMBL/GenBank/DDBJ whole genome shotgun (WGS) entry which is preliminary data.</text>
</comment>
<gene>
    <name evidence="2" type="ORF">SteCoe_18871</name>
</gene>